<dbReference type="AlphaFoldDB" id="A0A8J6BV67"/>
<dbReference type="NCBIfam" id="TIGR01557">
    <property type="entry name" value="myb_SHAQKYF"/>
    <property type="match status" value="1"/>
</dbReference>
<sequence>MATPAVSIAPAPVLAQMGTKIQQPQAAISQEVSGATTVMTDNAAMSTAQMTMAMYKRRITWTPELEERFSRVVIKHGIKSATPRLILNEMAVEGLTRENVASHLQKFRKRVIKAYGISRAELQDSHGVNFLKAGGQVAPQQAKAPKLDTPQTATVAVGQPAPVQRAPRPSIPEMTLVRSPLPRVTDPDVGHKLPMYLL</sequence>
<name>A0A8J6BV67_9EUKA</name>
<feature type="domain" description="HTH myb-type" evidence="4">
    <location>
        <begin position="56"/>
        <end position="112"/>
    </location>
</feature>
<dbReference type="EMBL" id="JAHDYR010000062">
    <property type="protein sequence ID" value="KAG9391116.1"/>
    <property type="molecule type" value="Genomic_DNA"/>
</dbReference>
<dbReference type="PROSITE" id="PS51294">
    <property type="entry name" value="HTH_MYB"/>
    <property type="match status" value="1"/>
</dbReference>
<organism evidence="5 6">
    <name type="scientific">Carpediemonas membranifera</name>
    <dbReference type="NCBI Taxonomy" id="201153"/>
    <lineage>
        <taxon>Eukaryota</taxon>
        <taxon>Metamonada</taxon>
        <taxon>Carpediemonas-like organisms</taxon>
        <taxon>Carpediemonas</taxon>
    </lineage>
</organism>
<protein>
    <submittedName>
        <fullName evidence="5">Myb-like DNA-binding domain</fullName>
    </submittedName>
</protein>
<evidence type="ECO:0000256" key="3">
    <source>
        <dbReference type="ARBA" id="ARBA00023242"/>
    </source>
</evidence>
<dbReference type="FunFam" id="1.10.10.60:FF:000007">
    <property type="entry name" value="Two-component response regulator"/>
    <property type="match status" value="1"/>
</dbReference>
<accession>A0A8J6BV67</accession>
<dbReference type="GO" id="GO:0003700">
    <property type="term" value="F:DNA-binding transcription factor activity"/>
    <property type="evidence" value="ECO:0007669"/>
    <property type="project" value="InterPro"/>
</dbReference>
<keyword evidence="1" id="KW-0805">Transcription regulation</keyword>
<keyword evidence="2" id="KW-0804">Transcription</keyword>
<evidence type="ECO:0000259" key="4">
    <source>
        <dbReference type="PROSITE" id="PS51294"/>
    </source>
</evidence>
<gene>
    <name evidence="5" type="ORF">J8273_7390</name>
</gene>
<evidence type="ECO:0000313" key="6">
    <source>
        <dbReference type="Proteomes" id="UP000717585"/>
    </source>
</evidence>
<keyword evidence="6" id="KW-1185">Reference proteome</keyword>
<dbReference type="OrthoDB" id="551907at2759"/>
<comment type="caution">
    <text evidence="5">The sequence shown here is derived from an EMBL/GenBank/DDBJ whole genome shotgun (WGS) entry which is preliminary data.</text>
</comment>
<dbReference type="SUPFAM" id="SSF46689">
    <property type="entry name" value="Homeodomain-like"/>
    <property type="match status" value="1"/>
</dbReference>
<dbReference type="InterPro" id="IPR009057">
    <property type="entry name" value="Homeodomain-like_sf"/>
</dbReference>
<reference evidence="5" key="1">
    <citation type="submission" date="2021-05" db="EMBL/GenBank/DDBJ databases">
        <title>A free-living protist that lacks canonical eukaryotic 1 DNA replication and segregation systems.</title>
        <authorList>
            <person name="Salas-Leiva D.E."/>
            <person name="Tromer E.C."/>
            <person name="Curtis B.A."/>
            <person name="Jerlstrom-Hultqvist J."/>
            <person name="Kolisko M."/>
            <person name="Yi Z."/>
            <person name="Salas-Leiva J.S."/>
            <person name="Gallot-Lavallee L."/>
            <person name="Kops G.J.P.L."/>
            <person name="Archibald J.M."/>
            <person name="Simpson A.G.B."/>
            <person name="Roger A.J."/>
        </authorList>
    </citation>
    <scope>NUCLEOTIDE SEQUENCE</scope>
    <source>
        <strain evidence="5">BICM</strain>
    </source>
</reference>
<dbReference type="InterPro" id="IPR006447">
    <property type="entry name" value="Myb_dom_plants"/>
</dbReference>
<proteinExistence type="predicted"/>
<dbReference type="InterPro" id="IPR001005">
    <property type="entry name" value="SANT/Myb"/>
</dbReference>
<dbReference type="InterPro" id="IPR044841">
    <property type="entry name" value="LUX/BOA-like"/>
</dbReference>
<dbReference type="Proteomes" id="UP000717585">
    <property type="component" value="Unassembled WGS sequence"/>
</dbReference>
<keyword evidence="3" id="KW-0539">Nucleus</keyword>
<dbReference type="GO" id="GO:0005634">
    <property type="term" value="C:nucleus"/>
    <property type="evidence" value="ECO:0007669"/>
    <property type="project" value="TreeGrafter"/>
</dbReference>
<dbReference type="Gene3D" id="1.10.10.60">
    <property type="entry name" value="Homeodomain-like"/>
    <property type="match status" value="1"/>
</dbReference>
<evidence type="ECO:0000313" key="5">
    <source>
        <dbReference type="EMBL" id="KAG9391116.1"/>
    </source>
</evidence>
<evidence type="ECO:0000256" key="1">
    <source>
        <dbReference type="ARBA" id="ARBA00023015"/>
    </source>
</evidence>
<dbReference type="PANTHER" id="PTHR31442:SF29">
    <property type="entry name" value="HOMEODOMAIN-LIKE SUPERFAMILY PROTEIN"/>
    <property type="match status" value="1"/>
</dbReference>
<dbReference type="InterPro" id="IPR017930">
    <property type="entry name" value="Myb_dom"/>
</dbReference>
<evidence type="ECO:0000256" key="2">
    <source>
        <dbReference type="ARBA" id="ARBA00023163"/>
    </source>
</evidence>
<dbReference type="GO" id="GO:0003677">
    <property type="term" value="F:DNA binding"/>
    <property type="evidence" value="ECO:0007669"/>
    <property type="project" value="UniProtKB-KW"/>
</dbReference>
<keyword evidence="5" id="KW-0238">DNA-binding</keyword>
<dbReference type="Pfam" id="PF00249">
    <property type="entry name" value="Myb_DNA-binding"/>
    <property type="match status" value="1"/>
</dbReference>
<dbReference type="PANTHER" id="PTHR31442">
    <property type="entry name" value="HOMEODOMAIN-LIKE SUPERFAMILY PROTEIN-RELATED"/>
    <property type="match status" value="1"/>
</dbReference>